<dbReference type="AlphaFoldDB" id="A0A8J7R0G8"/>
<dbReference type="PIRSF" id="PIRSF017082">
    <property type="entry name" value="YflP"/>
    <property type="match status" value="1"/>
</dbReference>
<comment type="similarity">
    <text evidence="1">Belongs to the UPF0065 (bug) family.</text>
</comment>
<keyword evidence="2" id="KW-0732">Signal</keyword>
<dbReference type="PANTHER" id="PTHR42928">
    <property type="entry name" value="TRICARBOXYLATE-BINDING PROTEIN"/>
    <property type="match status" value="1"/>
</dbReference>
<comment type="caution">
    <text evidence="3">The sequence shown here is derived from an EMBL/GenBank/DDBJ whole genome shotgun (WGS) entry which is preliminary data.</text>
</comment>
<sequence>MFRRTFVGAAFAIVAAAAFAVPAGAQEWPDREITLIVNYGAGGVTDVTVRALASEASKILNVPIQVVNRPGGQGTAGPTYLAAQKPDGYTIGVTSFAPLAINPHMMDVSYKIDDFDYLGGFGRFRYGIAVAANSDITSMEELIAAAKARRVTFSASGPPNNLALSKLGKSLGAQFQFVPFPSGAESVTAALGGHVDAVVQTPTEMLALIEAGKLRVLASASPVRWTEKPDVPTLIDLGYDVSIDSWVGLAGPSGIDPARLEVLRKAFADAAKSPEVAAAFQKLGMSADYMSGADYKAFLEKGTEAIKLDLIEAGLIKKN</sequence>
<feature type="chain" id="PRO_5035228142" evidence="2">
    <location>
        <begin position="26"/>
        <end position="319"/>
    </location>
</feature>
<dbReference type="Pfam" id="PF03401">
    <property type="entry name" value="TctC"/>
    <property type="match status" value="1"/>
</dbReference>
<gene>
    <name evidence="3" type="ORF">J5Y06_03480</name>
</gene>
<feature type="signal peptide" evidence="2">
    <location>
        <begin position="1"/>
        <end position="25"/>
    </location>
</feature>
<dbReference type="Gene3D" id="3.40.190.150">
    <property type="entry name" value="Bordetella uptake gene, domain 1"/>
    <property type="match status" value="1"/>
</dbReference>
<protein>
    <submittedName>
        <fullName evidence="3">Tripartite tricarboxylate transporter substrate binding protein</fullName>
    </submittedName>
</protein>
<evidence type="ECO:0000313" key="3">
    <source>
        <dbReference type="EMBL" id="MBP0437716.1"/>
    </source>
</evidence>
<dbReference type="InterPro" id="IPR005064">
    <property type="entry name" value="BUG"/>
</dbReference>
<evidence type="ECO:0000256" key="2">
    <source>
        <dbReference type="SAM" id="SignalP"/>
    </source>
</evidence>
<dbReference type="PANTHER" id="PTHR42928:SF5">
    <property type="entry name" value="BLR1237 PROTEIN"/>
    <property type="match status" value="1"/>
</dbReference>
<keyword evidence="4" id="KW-1185">Reference proteome</keyword>
<dbReference type="Proteomes" id="UP000666240">
    <property type="component" value="Unassembled WGS sequence"/>
</dbReference>
<evidence type="ECO:0000256" key="1">
    <source>
        <dbReference type="ARBA" id="ARBA00006987"/>
    </source>
</evidence>
<dbReference type="InterPro" id="IPR042100">
    <property type="entry name" value="Bug_dom1"/>
</dbReference>
<name>A0A8J7R0G8_9HYPH</name>
<accession>A0A8J7R0G8</accession>
<reference evidence="3" key="1">
    <citation type="submission" date="2021-03" db="EMBL/GenBank/DDBJ databases">
        <title>Genome sequencing and assembly of Tianweitania sediminis.</title>
        <authorList>
            <person name="Chhetri G."/>
        </authorList>
    </citation>
    <scope>NUCLEOTIDE SEQUENCE</scope>
    <source>
        <strain evidence="3">Z8</strain>
    </source>
</reference>
<dbReference type="EMBL" id="JAGIYY010000001">
    <property type="protein sequence ID" value="MBP0437716.1"/>
    <property type="molecule type" value="Genomic_DNA"/>
</dbReference>
<evidence type="ECO:0000313" key="4">
    <source>
        <dbReference type="Proteomes" id="UP000666240"/>
    </source>
</evidence>
<organism evidence="3 4">
    <name type="scientific">Tianweitania sediminis</name>
    <dbReference type="NCBI Taxonomy" id="1502156"/>
    <lineage>
        <taxon>Bacteria</taxon>
        <taxon>Pseudomonadati</taxon>
        <taxon>Pseudomonadota</taxon>
        <taxon>Alphaproteobacteria</taxon>
        <taxon>Hyphomicrobiales</taxon>
        <taxon>Phyllobacteriaceae</taxon>
        <taxon>Tianweitania</taxon>
    </lineage>
</organism>
<dbReference type="Gene3D" id="3.40.190.10">
    <property type="entry name" value="Periplasmic binding protein-like II"/>
    <property type="match status" value="1"/>
</dbReference>
<dbReference type="RefSeq" id="WP_209333701.1">
    <property type="nucleotide sequence ID" value="NZ_JAGIYY010000001.1"/>
</dbReference>
<dbReference type="CDD" id="cd07012">
    <property type="entry name" value="PBP2_Bug_TTT"/>
    <property type="match status" value="1"/>
</dbReference>
<proteinExistence type="inferred from homology"/>
<dbReference type="SUPFAM" id="SSF53850">
    <property type="entry name" value="Periplasmic binding protein-like II"/>
    <property type="match status" value="1"/>
</dbReference>